<protein>
    <submittedName>
        <fullName evidence="2">Uncharacterized protein</fullName>
    </submittedName>
</protein>
<organism evidence="2 3">
    <name type="scientific">Ostreococcus lucimarinus (strain CCE9901)</name>
    <dbReference type="NCBI Taxonomy" id="436017"/>
    <lineage>
        <taxon>Eukaryota</taxon>
        <taxon>Viridiplantae</taxon>
        <taxon>Chlorophyta</taxon>
        <taxon>Mamiellophyceae</taxon>
        <taxon>Mamiellales</taxon>
        <taxon>Bathycoccaceae</taxon>
        <taxon>Ostreococcus</taxon>
    </lineage>
</organism>
<proteinExistence type="predicted"/>
<feature type="region of interest" description="Disordered" evidence="1">
    <location>
        <begin position="122"/>
        <end position="142"/>
    </location>
</feature>
<gene>
    <name evidence="2" type="ORF">OSTLU_26929</name>
</gene>
<dbReference type="KEGG" id="olu:OSTLU_26929"/>
<evidence type="ECO:0000313" key="3">
    <source>
        <dbReference type="Proteomes" id="UP000001568"/>
    </source>
</evidence>
<dbReference type="HOGENOM" id="CLU_1470523_0_0_1"/>
<dbReference type="Gramene" id="ABO98986">
    <property type="protein sequence ID" value="ABO98986"/>
    <property type="gene ID" value="OSTLU_26929"/>
</dbReference>
<dbReference type="AlphaFoldDB" id="A4S5Z1"/>
<dbReference type="Proteomes" id="UP000001568">
    <property type="component" value="Chromosome 12"/>
</dbReference>
<evidence type="ECO:0000256" key="1">
    <source>
        <dbReference type="SAM" id="MobiDB-lite"/>
    </source>
</evidence>
<dbReference type="RefSeq" id="XP_001420693.1">
    <property type="nucleotide sequence ID" value="XM_001420656.1"/>
</dbReference>
<keyword evidence="3" id="KW-1185">Reference proteome</keyword>
<dbReference type="OMA" id="ANEHCTI"/>
<sequence>MALPVSIFDDPLLEEMPFYVETSKRKLEIGSMSPVAANRKRLSIDVPEPFDDVCESSPLGIPRQRRRLSANGRRTTLHELLSPRRTLNMGVSEESKRVHDLKPTDLDSARETPQVVAQKAVSRSQSLSSMARDADGRVSPTGAFKAALRSPEIVGPRDTLSRQLSRGLSCEKLFNTSASPARVA</sequence>
<reference evidence="2 3" key="1">
    <citation type="journal article" date="2007" name="Proc. Natl. Acad. Sci. U.S.A.">
        <title>The tiny eukaryote Ostreococcus provides genomic insights into the paradox of plankton speciation.</title>
        <authorList>
            <person name="Palenik B."/>
            <person name="Grimwood J."/>
            <person name="Aerts A."/>
            <person name="Rouze P."/>
            <person name="Salamov A."/>
            <person name="Putnam N."/>
            <person name="Dupont C."/>
            <person name="Jorgensen R."/>
            <person name="Derelle E."/>
            <person name="Rombauts S."/>
            <person name="Zhou K."/>
            <person name="Otillar R."/>
            <person name="Merchant S.S."/>
            <person name="Podell S."/>
            <person name="Gaasterland T."/>
            <person name="Napoli C."/>
            <person name="Gendler K."/>
            <person name="Manuell A."/>
            <person name="Tai V."/>
            <person name="Vallon O."/>
            <person name="Piganeau G."/>
            <person name="Jancek S."/>
            <person name="Heijde M."/>
            <person name="Jabbari K."/>
            <person name="Bowler C."/>
            <person name="Lohr M."/>
            <person name="Robbens S."/>
            <person name="Werner G."/>
            <person name="Dubchak I."/>
            <person name="Pazour G.J."/>
            <person name="Ren Q."/>
            <person name="Paulsen I."/>
            <person name="Delwiche C."/>
            <person name="Schmutz J."/>
            <person name="Rokhsar D."/>
            <person name="Van de Peer Y."/>
            <person name="Moreau H."/>
            <person name="Grigoriev I.V."/>
        </authorList>
    </citation>
    <scope>NUCLEOTIDE SEQUENCE [LARGE SCALE GENOMIC DNA]</scope>
    <source>
        <strain evidence="2 3">CCE9901</strain>
    </source>
</reference>
<name>A4S5Z1_OSTLU</name>
<dbReference type="OrthoDB" id="10644498at2759"/>
<evidence type="ECO:0000313" key="2">
    <source>
        <dbReference type="EMBL" id="ABO98986.1"/>
    </source>
</evidence>
<accession>A4S5Z1</accession>
<dbReference type="EMBL" id="CP000592">
    <property type="protein sequence ID" value="ABO98986.1"/>
    <property type="molecule type" value="Genomic_DNA"/>
</dbReference>
<dbReference type="GeneID" id="5004895"/>